<comment type="caution">
    <text evidence="1">The sequence shown here is derived from an EMBL/GenBank/DDBJ whole genome shotgun (WGS) entry which is preliminary data.</text>
</comment>
<accession>A0AA88N1Z4</accession>
<organism evidence="1 2">
    <name type="scientific">Tachysurus vachellii</name>
    <name type="common">Darkbarbel catfish</name>
    <name type="synonym">Pelteobagrus vachellii</name>
    <dbReference type="NCBI Taxonomy" id="175792"/>
    <lineage>
        <taxon>Eukaryota</taxon>
        <taxon>Metazoa</taxon>
        <taxon>Chordata</taxon>
        <taxon>Craniata</taxon>
        <taxon>Vertebrata</taxon>
        <taxon>Euteleostomi</taxon>
        <taxon>Actinopterygii</taxon>
        <taxon>Neopterygii</taxon>
        <taxon>Teleostei</taxon>
        <taxon>Ostariophysi</taxon>
        <taxon>Siluriformes</taxon>
        <taxon>Bagridae</taxon>
        <taxon>Tachysurus</taxon>
    </lineage>
</organism>
<keyword evidence="2" id="KW-1185">Reference proteome</keyword>
<gene>
    <name evidence="1" type="ORF">Q7C36_008633</name>
</gene>
<dbReference type="Proteomes" id="UP001187315">
    <property type="component" value="Unassembled WGS sequence"/>
</dbReference>
<protein>
    <submittedName>
        <fullName evidence="1">Uncharacterized protein</fullName>
    </submittedName>
</protein>
<evidence type="ECO:0000313" key="1">
    <source>
        <dbReference type="EMBL" id="KAK2849850.1"/>
    </source>
</evidence>
<evidence type="ECO:0000313" key="2">
    <source>
        <dbReference type="Proteomes" id="UP001187315"/>
    </source>
</evidence>
<proteinExistence type="predicted"/>
<reference evidence="1" key="1">
    <citation type="submission" date="2023-08" db="EMBL/GenBank/DDBJ databases">
        <title>Pelteobagrus vachellii genome.</title>
        <authorList>
            <person name="Liu H."/>
        </authorList>
    </citation>
    <scope>NUCLEOTIDE SEQUENCE</scope>
    <source>
        <strain evidence="1">PRFRI_2022a</strain>
        <tissue evidence="1">Muscle</tissue>
    </source>
</reference>
<dbReference type="EMBL" id="JAVHJS010000008">
    <property type="protein sequence ID" value="KAK2849850.1"/>
    <property type="molecule type" value="Genomic_DNA"/>
</dbReference>
<name>A0AA88N1Z4_TACVA</name>
<dbReference type="AlphaFoldDB" id="A0AA88N1Z4"/>
<sequence>MDLKGSSDLKYFSDARFHRTQTNSRLLARLSERASKCKRDGYQYIIQRGRELRNRGASGPEALEKDLQLSEGSSKKLSAVILWEAKCLTSASAA</sequence>